<evidence type="ECO:0000313" key="3">
    <source>
        <dbReference type="Proteomes" id="UP000185687"/>
    </source>
</evidence>
<geneLocation type="plasmid" evidence="1">
    <name>unnamed2</name>
</geneLocation>
<name>A0A1N7G1W6_9EURY</name>
<gene>
    <name evidence="1" type="ORF">BB347_18295</name>
    <name evidence="2" type="ORF">SAMN05421809_3676</name>
</gene>
<dbReference type="KEGG" id="hda:BB347_18295"/>
<proteinExistence type="predicted"/>
<accession>A0A1N7G1W6</accession>
<evidence type="ECO:0000313" key="1">
    <source>
        <dbReference type="EMBL" id="APX98642.1"/>
    </source>
</evidence>
<keyword evidence="3" id="KW-1185">Reference proteome</keyword>
<dbReference type="AlphaFoldDB" id="A0A1N7G1W6"/>
<evidence type="ECO:0000313" key="2">
    <source>
        <dbReference type="EMBL" id="SIS06567.1"/>
    </source>
</evidence>
<dbReference type="Proteomes" id="UP000187321">
    <property type="component" value="Plasmid unnamed2"/>
</dbReference>
<sequence>MPVRTHRTWTVIEVSERSVPTPEEDEIAGTLEEVASSGTAQCRLCDHTVEGDSFGDIFEQLAEHGERAHNWDDQTGWSE</sequence>
<keyword evidence="1" id="KW-0614">Plasmid</keyword>
<reference evidence="1 4" key="1">
    <citation type="submission" date="2017-01" db="EMBL/GenBank/DDBJ databases">
        <title>Complete genome sequence of Haloterrigena daqingensis type strain (JX313T).</title>
        <authorList>
            <person name="Shuang W."/>
        </authorList>
    </citation>
    <scope>NUCLEOTIDE SEQUENCE [LARGE SCALE GENOMIC DNA]</scope>
    <source>
        <strain evidence="4">JX313</strain>
        <strain evidence="1">JX313T</strain>
        <plasmid evidence="4">Plasmid unnamed2</plasmid>
        <plasmid evidence="1">unnamed2</plasmid>
    </source>
</reference>
<dbReference type="EMBL" id="CP019329">
    <property type="protein sequence ID" value="APX98642.1"/>
    <property type="molecule type" value="Genomic_DNA"/>
</dbReference>
<dbReference type="Proteomes" id="UP000185687">
    <property type="component" value="Unassembled WGS sequence"/>
</dbReference>
<organism evidence="2 3">
    <name type="scientific">Natronorubrum daqingense</name>
    <dbReference type="NCBI Taxonomy" id="588898"/>
    <lineage>
        <taxon>Archaea</taxon>
        <taxon>Methanobacteriati</taxon>
        <taxon>Methanobacteriota</taxon>
        <taxon>Stenosarchaea group</taxon>
        <taxon>Halobacteria</taxon>
        <taxon>Halobacteriales</taxon>
        <taxon>Natrialbaceae</taxon>
        <taxon>Natronorubrum</taxon>
    </lineage>
</organism>
<evidence type="ECO:0000313" key="4">
    <source>
        <dbReference type="Proteomes" id="UP000187321"/>
    </source>
</evidence>
<dbReference type="EMBL" id="FTNP01000008">
    <property type="protein sequence ID" value="SIS06567.1"/>
    <property type="molecule type" value="Genomic_DNA"/>
</dbReference>
<protein>
    <submittedName>
        <fullName evidence="2">Uncharacterized protein</fullName>
    </submittedName>
</protein>
<reference evidence="2 3" key="2">
    <citation type="submission" date="2017-01" db="EMBL/GenBank/DDBJ databases">
        <authorList>
            <person name="Mah S.A."/>
            <person name="Swanson W.J."/>
            <person name="Moy G.W."/>
            <person name="Vacquier V.D."/>
        </authorList>
    </citation>
    <scope>NUCLEOTIDE SEQUENCE [LARGE SCALE GENOMIC DNA]</scope>
    <source>
        <strain evidence="2 3">CGMCC 1.8909</strain>
    </source>
</reference>